<dbReference type="InterPro" id="IPR003783">
    <property type="entry name" value="Regulatory_RecX"/>
</dbReference>
<feature type="domain" description="RecX second three-helical" evidence="7">
    <location>
        <begin position="117"/>
        <end position="158"/>
    </location>
</feature>
<dbReference type="HAMAP" id="MF_01114">
    <property type="entry name" value="RecX"/>
    <property type="match status" value="1"/>
</dbReference>
<dbReference type="Proteomes" id="UP001214553">
    <property type="component" value="Chromosome"/>
</dbReference>
<evidence type="ECO:0000313" key="8">
    <source>
        <dbReference type="EMBL" id="WEG07717.1"/>
    </source>
</evidence>
<evidence type="ECO:0000256" key="3">
    <source>
        <dbReference type="ARBA" id="ARBA00018111"/>
    </source>
</evidence>
<evidence type="ECO:0000256" key="2">
    <source>
        <dbReference type="ARBA" id="ARBA00009695"/>
    </source>
</evidence>
<reference evidence="8 9" key="1">
    <citation type="submission" date="2023-03" db="EMBL/GenBank/DDBJ databases">
        <title>Genome sequence of Microbacterium sp. KACC 23027.</title>
        <authorList>
            <person name="Kim S."/>
            <person name="Heo J."/>
            <person name="Kwon S.-W."/>
        </authorList>
    </citation>
    <scope>NUCLEOTIDE SEQUENCE [LARGE SCALE GENOMIC DNA]</scope>
    <source>
        <strain evidence="8 9">KACC 23027</strain>
    </source>
</reference>
<dbReference type="PANTHER" id="PTHR33602">
    <property type="entry name" value="REGULATORY PROTEIN RECX FAMILY PROTEIN"/>
    <property type="match status" value="1"/>
</dbReference>
<keyword evidence="9" id="KW-1185">Reference proteome</keyword>
<keyword evidence="4 5" id="KW-0963">Cytoplasm</keyword>
<protein>
    <recommendedName>
        <fullName evidence="3 5">Regulatory protein RecX</fullName>
    </recommendedName>
</protein>
<dbReference type="Pfam" id="PF02631">
    <property type="entry name" value="RecX_HTH2"/>
    <property type="match status" value="1"/>
</dbReference>
<dbReference type="EMBL" id="CP119108">
    <property type="protein sequence ID" value="WEG07717.1"/>
    <property type="molecule type" value="Genomic_DNA"/>
</dbReference>
<evidence type="ECO:0000256" key="4">
    <source>
        <dbReference type="ARBA" id="ARBA00022490"/>
    </source>
</evidence>
<evidence type="ECO:0000256" key="6">
    <source>
        <dbReference type="SAM" id="MobiDB-lite"/>
    </source>
</evidence>
<dbReference type="RefSeq" id="WP_275277056.1">
    <property type="nucleotide sequence ID" value="NZ_CP119108.1"/>
</dbReference>
<comment type="subcellular location">
    <subcellularLocation>
        <location evidence="1 5">Cytoplasm</location>
    </subcellularLocation>
</comment>
<gene>
    <name evidence="5" type="primary">recX</name>
    <name evidence="8" type="ORF">PU630_10710</name>
</gene>
<evidence type="ECO:0000256" key="5">
    <source>
        <dbReference type="HAMAP-Rule" id="MF_01114"/>
    </source>
</evidence>
<comment type="function">
    <text evidence="5">Modulates RecA activity.</text>
</comment>
<evidence type="ECO:0000259" key="7">
    <source>
        <dbReference type="Pfam" id="PF02631"/>
    </source>
</evidence>
<dbReference type="PANTHER" id="PTHR33602:SF1">
    <property type="entry name" value="REGULATORY PROTEIN RECX FAMILY PROTEIN"/>
    <property type="match status" value="1"/>
</dbReference>
<proteinExistence type="inferred from homology"/>
<dbReference type="InterPro" id="IPR036388">
    <property type="entry name" value="WH-like_DNA-bd_sf"/>
</dbReference>
<evidence type="ECO:0000256" key="1">
    <source>
        <dbReference type="ARBA" id="ARBA00004496"/>
    </source>
</evidence>
<feature type="region of interest" description="Disordered" evidence="6">
    <location>
        <begin position="1"/>
        <end position="48"/>
    </location>
</feature>
<dbReference type="Gene3D" id="1.10.10.10">
    <property type="entry name" value="Winged helix-like DNA-binding domain superfamily/Winged helix DNA-binding domain"/>
    <property type="match status" value="1"/>
</dbReference>
<organism evidence="8 9">
    <name type="scientific">Microbacterium horticulturae</name>
    <dbReference type="NCBI Taxonomy" id="3028316"/>
    <lineage>
        <taxon>Bacteria</taxon>
        <taxon>Bacillati</taxon>
        <taxon>Actinomycetota</taxon>
        <taxon>Actinomycetes</taxon>
        <taxon>Micrococcales</taxon>
        <taxon>Microbacteriaceae</taxon>
        <taxon>Microbacterium</taxon>
    </lineage>
</organism>
<accession>A0ABY8BX70</accession>
<name>A0ABY8BX70_9MICO</name>
<evidence type="ECO:0000313" key="9">
    <source>
        <dbReference type="Proteomes" id="UP001214553"/>
    </source>
</evidence>
<sequence length="218" mass="24218">MAADNGGDDTLAPVIPLFGATDADSSADPRAKRVETTPQWRTTWDDDDLHDDLSSMADEVDECTQIEREIAERNLTRKLRTRQLSVSEARSVVAERDLDETMIEAVLHDFVRRGYLDDRALAEQLVRAGVERKGQGRTVIAQSLAKRKIPREIVDAALAALPDDDAERALEFARQKARSMRGLEHDVALRRLIGQLARRGYGAAAMDAARQALDELAQ</sequence>
<dbReference type="InterPro" id="IPR053924">
    <property type="entry name" value="RecX_HTH_2nd"/>
</dbReference>
<comment type="similarity">
    <text evidence="2 5">Belongs to the RecX family.</text>
</comment>